<gene>
    <name evidence="1" type="ORF">CURHAP_LOCUS32104</name>
    <name evidence="2" type="ORF">ORAREDHAP_LOCUS31744</name>
</gene>
<dbReference type="EMBL" id="CAEKKB010000005">
    <property type="protein sequence ID" value="CAB4310124.1"/>
    <property type="molecule type" value="Genomic_DNA"/>
</dbReference>
<organism evidence="1 3">
    <name type="scientific">Prunus armeniaca</name>
    <name type="common">Apricot</name>
    <name type="synonym">Armeniaca vulgaris</name>
    <dbReference type="NCBI Taxonomy" id="36596"/>
    <lineage>
        <taxon>Eukaryota</taxon>
        <taxon>Viridiplantae</taxon>
        <taxon>Streptophyta</taxon>
        <taxon>Embryophyta</taxon>
        <taxon>Tracheophyta</taxon>
        <taxon>Spermatophyta</taxon>
        <taxon>Magnoliopsida</taxon>
        <taxon>eudicotyledons</taxon>
        <taxon>Gunneridae</taxon>
        <taxon>Pentapetalae</taxon>
        <taxon>rosids</taxon>
        <taxon>fabids</taxon>
        <taxon>Rosales</taxon>
        <taxon>Rosaceae</taxon>
        <taxon>Amygdaloideae</taxon>
        <taxon>Amygdaleae</taxon>
        <taxon>Prunus</taxon>
    </lineage>
</organism>
<accession>A0A6J5UUG5</accession>
<dbReference type="Proteomes" id="UP000507222">
    <property type="component" value="Unassembled WGS sequence"/>
</dbReference>
<dbReference type="AlphaFoldDB" id="A0A6J5UUG5"/>
<protein>
    <submittedName>
        <fullName evidence="1">Uncharacterized protein</fullName>
    </submittedName>
</protein>
<evidence type="ECO:0000313" key="3">
    <source>
        <dbReference type="Proteomes" id="UP000507222"/>
    </source>
</evidence>
<keyword evidence="4" id="KW-1185">Reference proteome</keyword>
<dbReference type="EMBL" id="CAEKDK010000005">
    <property type="protein sequence ID" value="CAB4279662.1"/>
    <property type="molecule type" value="Genomic_DNA"/>
</dbReference>
<proteinExistence type="predicted"/>
<dbReference type="Proteomes" id="UP000507245">
    <property type="component" value="Unassembled WGS sequence"/>
</dbReference>
<sequence length="75" mass="8827">MACPGGAEYHDYQHYVGGQSHSNFASVFTCCDYIYGTDMVSEEDPYEEMPFRYCSHWWQLYKTSDFQVDITMLGW</sequence>
<reference evidence="1 3" key="2">
    <citation type="submission" date="2020-05" db="EMBL/GenBank/DDBJ databases">
        <authorList>
            <person name="Campoy J."/>
            <person name="Schneeberger K."/>
            <person name="Spophaly S."/>
        </authorList>
    </citation>
    <scope>NUCLEOTIDE SEQUENCE [LARGE SCALE GENOMIC DNA]</scope>
    <source>
        <strain evidence="1">PruArmRojPasFocal</strain>
    </source>
</reference>
<name>A0A6J5UUG5_PRUAR</name>
<reference evidence="4" key="1">
    <citation type="journal article" date="2020" name="Genome Biol.">
        <title>Gamete binning: chromosome-level and haplotype-resolved genome assembly enabled by high-throughput single-cell sequencing of gamete genomes.</title>
        <authorList>
            <person name="Campoy J.A."/>
            <person name="Sun H."/>
            <person name="Goel M."/>
            <person name="Jiao W.-B."/>
            <person name="Folz-Donahue K."/>
            <person name="Wang N."/>
            <person name="Rubio M."/>
            <person name="Liu C."/>
            <person name="Kukat C."/>
            <person name="Ruiz D."/>
            <person name="Huettel B."/>
            <person name="Schneeberger K."/>
        </authorList>
    </citation>
    <scope>NUCLEOTIDE SEQUENCE [LARGE SCALE GENOMIC DNA]</scope>
    <source>
        <strain evidence="4">cv. Rojo Pasion</strain>
    </source>
</reference>
<evidence type="ECO:0000313" key="2">
    <source>
        <dbReference type="EMBL" id="CAB4310124.1"/>
    </source>
</evidence>
<dbReference type="OrthoDB" id="1738760at2759"/>
<evidence type="ECO:0000313" key="4">
    <source>
        <dbReference type="Proteomes" id="UP000507245"/>
    </source>
</evidence>
<evidence type="ECO:0000313" key="1">
    <source>
        <dbReference type="EMBL" id="CAB4279662.1"/>
    </source>
</evidence>